<dbReference type="EMBL" id="JAETWB010000047">
    <property type="protein sequence ID" value="MBL6082103.1"/>
    <property type="molecule type" value="Genomic_DNA"/>
</dbReference>
<evidence type="ECO:0000259" key="1">
    <source>
        <dbReference type="PROSITE" id="PS50943"/>
    </source>
</evidence>
<keyword evidence="3" id="KW-1185">Reference proteome</keyword>
<dbReference type="PROSITE" id="PS50943">
    <property type="entry name" value="HTH_CROC1"/>
    <property type="match status" value="1"/>
</dbReference>
<comment type="caution">
    <text evidence="2">The sequence shown here is derived from an EMBL/GenBank/DDBJ whole genome shotgun (WGS) entry which is preliminary data.</text>
</comment>
<sequence length="82" mass="8487">MAELTPATSRAARGLLDWTQRQLADAAGVGLSTVKGFEGGISAPMRNNLEALRRALVTAGIEFIPENGGGAGVRLRKLGGQP</sequence>
<dbReference type="CDD" id="cd00093">
    <property type="entry name" value="HTH_XRE"/>
    <property type="match status" value="1"/>
</dbReference>
<evidence type="ECO:0000313" key="3">
    <source>
        <dbReference type="Proteomes" id="UP000660885"/>
    </source>
</evidence>
<gene>
    <name evidence="2" type="ORF">JMJ56_29430</name>
</gene>
<evidence type="ECO:0000313" key="2">
    <source>
        <dbReference type="EMBL" id="MBL6082103.1"/>
    </source>
</evidence>
<organism evidence="2 3">
    <name type="scientific">Belnapia arida</name>
    <dbReference type="NCBI Taxonomy" id="2804533"/>
    <lineage>
        <taxon>Bacteria</taxon>
        <taxon>Pseudomonadati</taxon>
        <taxon>Pseudomonadota</taxon>
        <taxon>Alphaproteobacteria</taxon>
        <taxon>Acetobacterales</taxon>
        <taxon>Roseomonadaceae</taxon>
        <taxon>Belnapia</taxon>
    </lineage>
</organism>
<dbReference type="Pfam" id="PF01381">
    <property type="entry name" value="HTH_3"/>
    <property type="match status" value="1"/>
</dbReference>
<dbReference type="Proteomes" id="UP000660885">
    <property type="component" value="Unassembled WGS sequence"/>
</dbReference>
<protein>
    <submittedName>
        <fullName evidence="2">Helix-turn-helix transcriptional regulator</fullName>
    </submittedName>
</protein>
<dbReference type="RefSeq" id="WP_202835315.1">
    <property type="nucleotide sequence ID" value="NZ_JAETWB010000047.1"/>
</dbReference>
<dbReference type="InterPro" id="IPR001387">
    <property type="entry name" value="Cro/C1-type_HTH"/>
</dbReference>
<reference evidence="2 3" key="1">
    <citation type="submission" date="2021-01" db="EMBL/GenBank/DDBJ databases">
        <title>Belnapia mucosa sp. nov. and Belnapia arida sp. nov., isolated from the Tabernas Desert (Almeria, Spain).</title>
        <authorList>
            <person name="Molina-Menor E."/>
            <person name="Vidal-Verdu A."/>
            <person name="Calonge A."/>
            <person name="Satari L."/>
            <person name="Pereto J."/>
            <person name="Porcar M."/>
        </authorList>
    </citation>
    <scope>NUCLEOTIDE SEQUENCE [LARGE SCALE GENOMIC DNA]</scope>
    <source>
        <strain evidence="2 3">T18</strain>
    </source>
</reference>
<dbReference type="Gene3D" id="1.10.260.40">
    <property type="entry name" value="lambda repressor-like DNA-binding domains"/>
    <property type="match status" value="1"/>
</dbReference>
<proteinExistence type="predicted"/>
<dbReference type="InterPro" id="IPR010982">
    <property type="entry name" value="Lambda_DNA-bd_dom_sf"/>
</dbReference>
<accession>A0ABS1UBN7</accession>
<dbReference type="SUPFAM" id="SSF47413">
    <property type="entry name" value="lambda repressor-like DNA-binding domains"/>
    <property type="match status" value="1"/>
</dbReference>
<feature type="domain" description="HTH cro/C1-type" evidence="1">
    <location>
        <begin position="10"/>
        <end position="63"/>
    </location>
</feature>
<name>A0ABS1UBN7_9PROT</name>